<protein>
    <submittedName>
        <fullName evidence="3">Uncharacterized protein</fullName>
    </submittedName>
</protein>
<keyword evidence="2" id="KW-0812">Transmembrane</keyword>
<feature type="region of interest" description="Disordered" evidence="1">
    <location>
        <begin position="181"/>
        <end position="218"/>
    </location>
</feature>
<organism evidence="3 4">
    <name type="scientific">Nocardiopsis coralli</name>
    <dbReference type="NCBI Taxonomy" id="2772213"/>
    <lineage>
        <taxon>Bacteria</taxon>
        <taxon>Bacillati</taxon>
        <taxon>Actinomycetota</taxon>
        <taxon>Actinomycetes</taxon>
        <taxon>Streptosporangiales</taxon>
        <taxon>Nocardiopsidaceae</taxon>
        <taxon>Nocardiopsis</taxon>
    </lineage>
</organism>
<dbReference type="RefSeq" id="WP_193122241.1">
    <property type="nucleotide sequence ID" value="NZ_JADBGI010000010.1"/>
</dbReference>
<feature type="compositionally biased region" description="Acidic residues" evidence="1">
    <location>
        <begin position="198"/>
        <end position="213"/>
    </location>
</feature>
<feature type="compositionally biased region" description="Acidic residues" evidence="1">
    <location>
        <begin position="375"/>
        <end position="384"/>
    </location>
</feature>
<feature type="transmembrane region" description="Helical" evidence="2">
    <location>
        <begin position="39"/>
        <end position="61"/>
    </location>
</feature>
<feature type="compositionally biased region" description="Gly residues" evidence="1">
    <location>
        <begin position="321"/>
        <end position="340"/>
    </location>
</feature>
<proteinExistence type="predicted"/>
<sequence>MGRTQTPDGPGDEHPDRDHGSGDRGGDDGRGQGGKKIDLSFAQVAAAGLATLTAATLASYLDVYGTVIGTAVMAILSTSASPLLSHWFSRSGEQAKQLAEKAVATKAPGAAKGRGASAATGTQNISVDLPPVQQDDDATRTMAMPVLGADLAQADQEATRVDGHGGAVDPEETVLIPAQTQEADAGTAVWEPARTGGDDDGGDGDSTADEPEEAPTPRRRGWRAVLIPAALVFTVVMLVILAFELLTGRSLTAWTRGLDEQTSPSIVGGNSAPVEEEPEPEPEEPVVEDAPTEEPATPEPEPTPQPEQGQPTEPGTEQPEGGNGTDGGSGNGSGGNGGGTQPTPDPGDQETDPPAEEEPGDDPGGSVPPPREPGDEQDSELQSD</sequence>
<evidence type="ECO:0000313" key="3">
    <source>
        <dbReference type="EMBL" id="MBE2999607.1"/>
    </source>
</evidence>
<feature type="region of interest" description="Disordered" evidence="1">
    <location>
        <begin position="260"/>
        <end position="384"/>
    </location>
</feature>
<reference evidence="3 4" key="1">
    <citation type="submission" date="2020-09" db="EMBL/GenBank/DDBJ databases">
        <title>Diversity and distribution of actinomycetes associated with coral in the coast of Hainan.</title>
        <authorList>
            <person name="Li F."/>
        </authorList>
    </citation>
    <scope>NUCLEOTIDE SEQUENCE [LARGE SCALE GENOMIC DNA]</scope>
    <source>
        <strain evidence="3 4">HNM0947</strain>
    </source>
</reference>
<accession>A0ABR9P6Y8</accession>
<dbReference type="Proteomes" id="UP000806528">
    <property type="component" value="Unassembled WGS sequence"/>
</dbReference>
<feature type="region of interest" description="Disordered" evidence="1">
    <location>
        <begin position="1"/>
        <end position="34"/>
    </location>
</feature>
<feature type="transmembrane region" description="Helical" evidence="2">
    <location>
        <begin position="67"/>
        <end position="88"/>
    </location>
</feature>
<comment type="caution">
    <text evidence="3">The sequence shown here is derived from an EMBL/GenBank/DDBJ whole genome shotgun (WGS) entry which is preliminary data.</text>
</comment>
<feature type="transmembrane region" description="Helical" evidence="2">
    <location>
        <begin position="225"/>
        <end position="246"/>
    </location>
</feature>
<evidence type="ECO:0000256" key="1">
    <source>
        <dbReference type="SAM" id="MobiDB-lite"/>
    </source>
</evidence>
<dbReference type="EMBL" id="JADBGI010000010">
    <property type="protein sequence ID" value="MBE2999607.1"/>
    <property type="molecule type" value="Genomic_DNA"/>
</dbReference>
<keyword evidence="2" id="KW-0472">Membrane</keyword>
<name>A0ABR9P6Y8_9ACTN</name>
<feature type="compositionally biased region" description="Low complexity" evidence="1">
    <location>
        <begin position="306"/>
        <end position="320"/>
    </location>
</feature>
<evidence type="ECO:0000313" key="4">
    <source>
        <dbReference type="Proteomes" id="UP000806528"/>
    </source>
</evidence>
<feature type="compositionally biased region" description="Acidic residues" evidence="1">
    <location>
        <begin position="274"/>
        <end position="292"/>
    </location>
</feature>
<gene>
    <name evidence="3" type="ORF">IDM40_12940</name>
</gene>
<evidence type="ECO:0000256" key="2">
    <source>
        <dbReference type="SAM" id="Phobius"/>
    </source>
</evidence>
<keyword evidence="2" id="KW-1133">Transmembrane helix</keyword>
<feature type="compositionally biased region" description="Basic and acidic residues" evidence="1">
    <location>
        <begin position="11"/>
        <end position="34"/>
    </location>
</feature>
<keyword evidence="4" id="KW-1185">Reference proteome</keyword>
<feature type="compositionally biased region" description="Acidic residues" evidence="1">
    <location>
        <begin position="347"/>
        <end position="361"/>
    </location>
</feature>